<dbReference type="Proteomes" id="UP000076842">
    <property type="component" value="Unassembled WGS sequence"/>
</dbReference>
<dbReference type="EMBL" id="KV424350">
    <property type="protein sequence ID" value="KZT44843.1"/>
    <property type="molecule type" value="Genomic_DNA"/>
</dbReference>
<dbReference type="AlphaFoldDB" id="A0A166JMY2"/>
<organism evidence="2 3">
    <name type="scientific">Calocera cornea HHB12733</name>
    <dbReference type="NCBI Taxonomy" id="1353952"/>
    <lineage>
        <taxon>Eukaryota</taxon>
        <taxon>Fungi</taxon>
        <taxon>Dikarya</taxon>
        <taxon>Basidiomycota</taxon>
        <taxon>Agaricomycotina</taxon>
        <taxon>Dacrymycetes</taxon>
        <taxon>Dacrymycetales</taxon>
        <taxon>Dacrymycetaceae</taxon>
        <taxon>Calocera</taxon>
    </lineage>
</organism>
<dbReference type="InParanoid" id="A0A166JMY2"/>
<accession>A0A166JMY2</accession>
<reference evidence="2 3" key="1">
    <citation type="journal article" date="2016" name="Mol. Biol. Evol.">
        <title>Comparative Genomics of Early-Diverging Mushroom-Forming Fungi Provides Insights into the Origins of Lignocellulose Decay Capabilities.</title>
        <authorList>
            <person name="Nagy L.G."/>
            <person name="Riley R."/>
            <person name="Tritt A."/>
            <person name="Adam C."/>
            <person name="Daum C."/>
            <person name="Floudas D."/>
            <person name="Sun H."/>
            <person name="Yadav J.S."/>
            <person name="Pangilinan J."/>
            <person name="Larsson K.H."/>
            <person name="Matsuura K."/>
            <person name="Barry K."/>
            <person name="Labutti K."/>
            <person name="Kuo R."/>
            <person name="Ohm R.A."/>
            <person name="Bhattacharya S.S."/>
            <person name="Shirouzu T."/>
            <person name="Yoshinaga Y."/>
            <person name="Martin F.M."/>
            <person name="Grigoriev I.V."/>
            <person name="Hibbett D.S."/>
        </authorList>
    </citation>
    <scope>NUCLEOTIDE SEQUENCE [LARGE SCALE GENOMIC DNA]</scope>
    <source>
        <strain evidence="2 3">HHB12733</strain>
    </source>
</reference>
<evidence type="ECO:0000313" key="3">
    <source>
        <dbReference type="Proteomes" id="UP000076842"/>
    </source>
</evidence>
<name>A0A166JMY2_9BASI</name>
<feature type="domain" description="DUF6532" evidence="1">
    <location>
        <begin position="2"/>
        <end position="55"/>
    </location>
</feature>
<sequence>MYDKMPLRMIAVTCLGIWIYLRTWWTGKSVPVEKVIEEIDIKATYNAVVNQLLQFETTQPQVCEEMQRKLTARVRAHGVVGGSVSGPSFIELD</sequence>
<evidence type="ECO:0000313" key="2">
    <source>
        <dbReference type="EMBL" id="KZT44843.1"/>
    </source>
</evidence>
<dbReference type="InterPro" id="IPR045341">
    <property type="entry name" value="DUF6532"/>
</dbReference>
<dbReference type="Pfam" id="PF20149">
    <property type="entry name" value="DUF6532"/>
    <property type="match status" value="1"/>
</dbReference>
<proteinExistence type="predicted"/>
<protein>
    <recommendedName>
        <fullName evidence="1">DUF6532 domain-containing protein</fullName>
    </recommendedName>
</protein>
<keyword evidence="3" id="KW-1185">Reference proteome</keyword>
<evidence type="ECO:0000259" key="1">
    <source>
        <dbReference type="Pfam" id="PF20149"/>
    </source>
</evidence>
<gene>
    <name evidence="2" type="ORF">CALCODRAFT_489109</name>
</gene>